<reference evidence="11 12" key="1">
    <citation type="journal article" date="2016" name="Nat. Biotechnol.">
        <title>Measurement of bacterial replication rates in microbial communities.</title>
        <authorList>
            <person name="Brown C.T."/>
            <person name="Olm M.R."/>
            <person name="Thomas B.C."/>
            <person name="Banfield J.F."/>
        </authorList>
    </citation>
    <scope>NUCLEOTIDE SEQUENCE [LARGE SCALE GENOMIC DNA]</scope>
    <source>
        <strain evidence="11">46_33</strain>
    </source>
</reference>
<accession>A0A1Q6R236</accession>
<evidence type="ECO:0000256" key="6">
    <source>
        <dbReference type="ARBA" id="ARBA00022989"/>
    </source>
</evidence>
<feature type="transmembrane region" description="Helical" evidence="9">
    <location>
        <begin position="18"/>
        <end position="38"/>
    </location>
</feature>
<evidence type="ECO:0000256" key="8">
    <source>
        <dbReference type="RuleBase" id="RU004057"/>
    </source>
</evidence>
<evidence type="ECO:0000256" key="4">
    <source>
        <dbReference type="ARBA" id="ARBA00022692"/>
    </source>
</evidence>
<dbReference type="GeneID" id="78524254"/>
<evidence type="ECO:0000256" key="1">
    <source>
        <dbReference type="ARBA" id="ARBA00004651"/>
    </source>
</evidence>
<keyword evidence="5 8" id="KW-0653">Protein transport</keyword>
<dbReference type="STRING" id="626940.BHW43_09925"/>
<keyword evidence="6 9" id="KW-1133">Transmembrane helix</keyword>
<comment type="similarity">
    <text evidence="8">Belongs to the exbB/tolQ family.</text>
</comment>
<keyword evidence="2 8" id="KW-0813">Transport</keyword>
<organism evidence="11 12">
    <name type="scientific">Phascolarctobacterium succinatutens</name>
    <dbReference type="NCBI Taxonomy" id="626940"/>
    <lineage>
        <taxon>Bacteria</taxon>
        <taxon>Bacillati</taxon>
        <taxon>Bacillota</taxon>
        <taxon>Negativicutes</taxon>
        <taxon>Acidaminococcales</taxon>
        <taxon>Acidaminococcaceae</taxon>
        <taxon>Phascolarctobacterium</taxon>
    </lineage>
</organism>
<evidence type="ECO:0000256" key="2">
    <source>
        <dbReference type="ARBA" id="ARBA00022448"/>
    </source>
</evidence>
<gene>
    <name evidence="11" type="ORF">BHW43_09925</name>
</gene>
<evidence type="ECO:0000256" key="7">
    <source>
        <dbReference type="ARBA" id="ARBA00023136"/>
    </source>
</evidence>
<evidence type="ECO:0000256" key="5">
    <source>
        <dbReference type="ARBA" id="ARBA00022927"/>
    </source>
</evidence>
<dbReference type="InterPro" id="IPR050790">
    <property type="entry name" value="ExbB/TolQ_transport"/>
</dbReference>
<keyword evidence="4 9" id="KW-0812">Transmembrane</keyword>
<comment type="caution">
    <text evidence="11">The sequence shown here is derived from an EMBL/GenBank/DDBJ whole genome shotgun (WGS) entry which is preliminary data.</text>
</comment>
<comment type="subcellular location">
    <subcellularLocation>
        <location evidence="1">Cell membrane</location>
        <topology evidence="1">Multi-pass membrane protein</topology>
    </subcellularLocation>
    <subcellularLocation>
        <location evidence="8">Membrane</location>
        <topology evidence="8">Multi-pass membrane protein</topology>
    </subcellularLocation>
</comment>
<evidence type="ECO:0000313" key="11">
    <source>
        <dbReference type="EMBL" id="OLA36452.1"/>
    </source>
</evidence>
<feature type="transmembrane region" description="Helical" evidence="9">
    <location>
        <begin position="158"/>
        <end position="179"/>
    </location>
</feature>
<name>A0A1Q6R236_9FIRM</name>
<protein>
    <submittedName>
        <fullName evidence="11">Chemotaxis protein MotA</fullName>
    </submittedName>
</protein>
<feature type="domain" description="MotA/TolQ/ExbB proton channel" evidence="10">
    <location>
        <begin position="82"/>
        <end position="190"/>
    </location>
</feature>
<evidence type="ECO:0000313" key="12">
    <source>
        <dbReference type="Proteomes" id="UP000186777"/>
    </source>
</evidence>
<dbReference type="PANTHER" id="PTHR30625">
    <property type="entry name" value="PROTEIN TOLQ"/>
    <property type="match status" value="1"/>
</dbReference>
<feature type="transmembrane region" description="Helical" evidence="9">
    <location>
        <begin position="112"/>
        <end position="138"/>
    </location>
</feature>
<sequence>MSIFAGAVDYFVKGGPCMWPLLMCSFAAIAIGVERYLFYKKAISGEKFASSFCRMMNDFNLVGASELAEQSKGEAAAMAKEILDIKGDLGQRLETIVYTKADRIIDSLEKNINYLSVVIGLSPMLGLLGTITGMISSFNALNERTQNPMAVTAGIGEALITTVFGLCIAIMGMCIHAYLTSKIKTETLNINEVADTLVDIFKANEQSK</sequence>
<dbReference type="Pfam" id="PF01618">
    <property type="entry name" value="MotA_ExbB"/>
    <property type="match status" value="1"/>
</dbReference>
<proteinExistence type="inferred from homology"/>
<dbReference type="Proteomes" id="UP000186777">
    <property type="component" value="Unassembled WGS sequence"/>
</dbReference>
<keyword evidence="7 9" id="KW-0472">Membrane</keyword>
<dbReference type="EMBL" id="MNTG01000045">
    <property type="protein sequence ID" value="OLA36452.1"/>
    <property type="molecule type" value="Genomic_DNA"/>
</dbReference>
<dbReference type="InterPro" id="IPR002898">
    <property type="entry name" value="MotA_ExbB_proton_chnl"/>
</dbReference>
<dbReference type="PANTHER" id="PTHR30625:SF15">
    <property type="entry name" value="BIOPOLYMER TRANSPORT PROTEIN EXBB"/>
    <property type="match status" value="1"/>
</dbReference>
<keyword evidence="3" id="KW-1003">Cell membrane</keyword>
<dbReference type="GO" id="GO:0017038">
    <property type="term" value="P:protein import"/>
    <property type="evidence" value="ECO:0007669"/>
    <property type="project" value="TreeGrafter"/>
</dbReference>
<evidence type="ECO:0000256" key="3">
    <source>
        <dbReference type="ARBA" id="ARBA00022475"/>
    </source>
</evidence>
<evidence type="ECO:0000256" key="9">
    <source>
        <dbReference type="SAM" id="Phobius"/>
    </source>
</evidence>
<evidence type="ECO:0000259" key="10">
    <source>
        <dbReference type="Pfam" id="PF01618"/>
    </source>
</evidence>
<dbReference type="GO" id="GO:0005886">
    <property type="term" value="C:plasma membrane"/>
    <property type="evidence" value="ECO:0007669"/>
    <property type="project" value="UniProtKB-SubCell"/>
</dbReference>
<dbReference type="AlphaFoldDB" id="A0A1Q6R236"/>
<dbReference type="RefSeq" id="WP_009145240.1">
    <property type="nucleotide sequence ID" value="NZ_CABKPS010000033.1"/>
</dbReference>